<evidence type="ECO:0000313" key="3">
    <source>
        <dbReference type="Proteomes" id="UP000276443"/>
    </source>
</evidence>
<dbReference type="InterPro" id="IPR036465">
    <property type="entry name" value="vWFA_dom_sf"/>
</dbReference>
<organism evidence="2 3">
    <name type="scientific">Aquisalibacillus elongatus</name>
    <dbReference type="NCBI Taxonomy" id="485577"/>
    <lineage>
        <taxon>Bacteria</taxon>
        <taxon>Bacillati</taxon>
        <taxon>Bacillota</taxon>
        <taxon>Bacilli</taxon>
        <taxon>Bacillales</taxon>
        <taxon>Bacillaceae</taxon>
        <taxon>Aquisalibacillus</taxon>
    </lineage>
</organism>
<dbReference type="EMBL" id="RKRF01000011">
    <property type="protein sequence ID" value="RPF51216.1"/>
    <property type="molecule type" value="Genomic_DNA"/>
</dbReference>
<dbReference type="Proteomes" id="UP000276443">
    <property type="component" value="Unassembled WGS sequence"/>
</dbReference>
<sequence>MNTGTIRQILLITDGCSNQGEDPVQVSTMIADKGVAVNVIGVLDDDKSEEPTGLSEVNEIAQSGGGISRIVYADVLSETVQTVTRQAMTQTIQGFVSKELKEIFGKETDETDLPPEERGEVQRVVEDLGETVDLQVLILVDTSASMQNKMEAVKDAIDDFILSLQARTGNHYYSIFQFPAKNQVVKELLPWTNDGAKVAKVFPKLAAGGITPTGAALKQVVRSFQNVPNSAEWRDDSDDIIDSSYGTSQ</sequence>
<dbReference type="Gene3D" id="3.40.50.410">
    <property type="entry name" value="von Willebrand factor, type A domain"/>
    <property type="match status" value="1"/>
</dbReference>
<gene>
    <name evidence="2" type="ORF">EDC24_2488</name>
</gene>
<feature type="domain" description="VWFA" evidence="1">
    <location>
        <begin position="135"/>
        <end position="249"/>
    </location>
</feature>
<dbReference type="CDD" id="cd00198">
    <property type="entry name" value="vWFA"/>
    <property type="match status" value="1"/>
</dbReference>
<reference evidence="2 3" key="1">
    <citation type="submission" date="2018-11" db="EMBL/GenBank/DDBJ databases">
        <title>Genomic Encyclopedia of Type Strains, Phase IV (KMG-IV): sequencing the most valuable type-strain genomes for metagenomic binning, comparative biology and taxonomic classification.</title>
        <authorList>
            <person name="Goeker M."/>
        </authorList>
    </citation>
    <scope>NUCLEOTIDE SEQUENCE [LARGE SCALE GENOMIC DNA]</scope>
    <source>
        <strain evidence="2 3">DSM 18090</strain>
    </source>
</reference>
<feature type="domain" description="VWFA" evidence="1">
    <location>
        <begin position="1"/>
        <end position="92"/>
    </location>
</feature>
<dbReference type="RefSeq" id="WP_124222967.1">
    <property type="nucleotide sequence ID" value="NZ_RKRF01000011.1"/>
</dbReference>
<dbReference type="Pfam" id="PF13768">
    <property type="entry name" value="VWA_3"/>
    <property type="match status" value="1"/>
</dbReference>
<keyword evidence="3" id="KW-1185">Reference proteome</keyword>
<evidence type="ECO:0000313" key="2">
    <source>
        <dbReference type="EMBL" id="RPF51216.1"/>
    </source>
</evidence>
<name>A0A3N5B0W2_9BACI</name>
<dbReference type="SUPFAM" id="SSF53300">
    <property type="entry name" value="vWA-like"/>
    <property type="match status" value="2"/>
</dbReference>
<dbReference type="OrthoDB" id="2960279at2"/>
<dbReference type="Pfam" id="PF13519">
    <property type="entry name" value="VWA_2"/>
    <property type="match status" value="1"/>
</dbReference>
<dbReference type="AlphaFoldDB" id="A0A3N5B0W2"/>
<dbReference type="PROSITE" id="PS50234">
    <property type="entry name" value="VWFA"/>
    <property type="match status" value="2"/>
</dbReference>
<protein>
    <submittedName>
        <fullName evidence="2">Ca-activated chloride channel family protein</fullName>
    </submittedName>
</protein>
<dbReference type="InterPro" id="IPR002035">
    <property type="entry name" value="VWF_A"/>
</dbReference>
<evidence type="ECO:0000259" key="1">
    <source>
        <dbReference type="PROSITE" id="PS50234"/>
    </source>
</evidence>
<proteinExistence type="predicted"/>
<comment type="caution">
    <text evidence="2">The sequence shown here is derived from an EMBL/GenBank/DDBJ whole genome shotgun (WGS) entry which is preliminary data.</text>
</comment>
<accession>A0A3N5B0W2</accession>